<comment type="caution">
    <text evidence="1">The sequence shown here is derived from an EMBL/GenBank/DDBJ whole genome shotgun (WGS) entry which is preliminary data.</text>
</comment>
<accession>A0ABN1IU40</accession>
<protein>
    <submittedName>
        <fullName evidence="1">Uncharacterized protein</fullName>
    </submittedName>
</protein>
<dbReference type="RefSeq" id="WP_343792827.1">
    <property type="nucleotide sequence ID" value="NZ_BAAAEU010000024.1"/>
</dbReference>
<gene>
    <name evidence="1" type="ORF">GCM10009105_31390</name>
</gene>
<evidence type="ECO:0000313" key="2">
    <source>
        <dbReference type="Proteomes" id="UP001501523"/>
    </source>
</evidence>
<dbReference type="Proteomes" id="UP001501523">
    <property type="component" value="Unassembled WGS sequence"/>
</dbReference>
<dbReference type="EMBL" id="BAAAEU010000024">
    <property type="protein sequence ID" value="GAA0721248.1"/>
    <property type="molecule type" value="Genomic_DNA"/>
</dbReference>
<name>A0ABN1IU40_9GAMM</name>
<organism evidence="1 2">
    <name type="scientific">Dokdonella soli</name>
    <dbReference type="NCBI Taxonomy" id="529810"/>
    <lineage>
        <taxon>Bacteria</taxon>
        <taxon>Pseudomonadati</taxon>
        <taxon>Pseudomonadota</taxon>
        <taxon>Gammaproteobacteria</taxon>
        <taxon>Lysobacterales</taxon>
        <taxon>Rhodanobacteraceae</taxon>
        <taxon>Dokdonella</taxon>
    </lineage>
</organism>
<evidence type="ECO:0000313" key="1">
    <source>
        <dbReference type="EMBL" id="GAA0721248.1"/>
    </source>
</evidence>
<sequence>MTVPTIVFVADPTSGPNGLGGTGSAALPIWQNSRIGVGGDIVFNGKAYSINPAGTGALQWNGIGGPNGLGLGSLLLSGYAYGFPGRGVGALAWNGVAGSSGVGVASLPTLLGYSSSTAIVPVVSIGYGSIPVWRGTGVGLTTPGVGTASLQWNGLGTATKGVGLGALPQFFGFGLGVWPPSTNWISVLQTPGSAYIAGSKTATMLVAGTLRLSDQVTARVTWPIVETLKTATPAASALHGTSRTSSTVSMGDVLAIIWRSLITEHVTFSPTVTPHYAYLLHLVDALKLVGGPHSALAARNAVAAALALHDTTGPLWANKVTEHLTLSPAFAATLAAYNAALDHVTLTATPAQHVTFNGVVSEHVNLHDAAATKAALKSALADGFGLAITLHLNGEYFAAWVLNTDTLGATTYQNYAFNSFAELGGRYFGATDTGVYELTGDTDAGTPIEAWVRGGLSNLGTGKMKRLPSMYLGYTASGTMVLKVITTSPQGAKVENWYQLVSRTATDVRESRIKIGRGLKSVYWGFELHNFAGDAFSLRDVELFPIVVDRRI</sequence>
<keyword evidence="2" id="KW-1185">Reference proteome</keyword>
<reference evidence="1 2" key="1">
    <citation type="journal article" date="2019" name="Int. J. Syst. Evol. Microbiol.">
        <title>The Global Catalogue of Microorganisms (GCM) 10K type strain sequencing project: providing services to taxonomists for standard genome sequencing and annotation.</title>
        <authorList>
            <consortium name="The Broad Institute Genomics Platform"/>
            <consortium name="The Broad Institute Genome Sequencing Center for Infectious Disease"/>
            <person name="Wu L."/>
            <person name="Ma J."/>
        </authorList>
    </citation>
    <scope>NUCLEOTIDE SEQUENCE [LARGE SCALE GENOMIC DNA]</scope>
    <source>
        <strain evidence="1 2">JCM 15421</strain>
    </source>
</reference>
<proteinExistence type="predicted"/>